<name>A0A8W7PD99_ANOCL</name>
<feature type="region of interest" description="Disordered" evidence="1">
    <location>
        <begin position="1"/>
        <end position="28"/>
    </location>
</feature>
<reference evidence="2" key="1">
    <citation type="submission" date="2022-08" db="UniProtKB">
        <authorList>
            <consortium name="EnsemblMetazoa"/>
        </authorList>
    </citation>
    <scope>IDENTIFICATION</scope>
</reference>
<feature type="compositionally biased region" description="Pro residues" evidence="1">
    <location>
        <begin position="17"/>
        <end position="27"/>
    </location>
</feature>
<evidence type="ECO:0000256" key="1">
    <source>
        <dbReference type="SAM" id="MobiDB-lite"/>
    </source>
</evidence>
<dbReference type="Proteomes" id="UP000075882">
    <property type="component" value="Unassembled WGS sequence"/>
</dbReference>
<feature type="compositionally biased region" description="Basic residues" evidence="1">
    <location>
        <begin position="127"/>
        <end position="142"/>
    </location>
</feature>
<dbReference type="EnsemblMetazoa" id="ACOM029513-RA">
    <property type="protein sequence ID" value="ACOM029513-PA.1"/>
    <property type="gene ID" value="ACOM029513"/>
</dbReference>
<organism evidence="2">
    <name type="scientific">Anopheles coluzzii</name>
    <name type="common">African malaria mosquito</name>
    <dbReference type="NCBI Taxonomy" id="1518534"/>
    <lineage>
        <taxon>Eukaryota</taxon>
        <taxon>Metazoa</taxon>
        <taxon>Ecdysozoa</taxon>
        <taxon>Arthropoda</taxon>
        <taxon>Hexapoda</taxon>
        <taxon>Insecta</taxon>
        <taxon>Pterygota</taxon>
        <taxon>Neoptera</taxon>
        <taxon>Endopterygota</taxon>
        <taxon>Diptera</taxon>
        <taxon>Nematocera</taxon>
        <taxon>Culicoidea</taxon>
        <taxon>Culicidae</taxon>
        <taxon>Anophelinae</taxon>
        <taxon>Anopheles</taxon>
    </lineage>
</organism>
<feature type="compositionally biased region" description="Low complexity" evidence="1">
    <location>
        <begin position="51"/>
        <end position="80"/>
    </location>
</feature>
<evidence type="ECO:0000313" key="2">
    <source>
        <dbReference type="EnsemblMetazoa" id="ACOM029513-PA.1"/>
    </source>
</evidence>
<proteinExistence type="predicted"/>
<protein>
    <submittedName>
        <fullName evidence="2">Uncharacterized protein</fullName>
    </submittedName>
</protein>
<accession>A0A8W7PD99</accession>
<sequence length="148" mass="16094">LAPVPVLAGHRERFGSPSPPTPRPPAAVPSLATTWAAEHTLSATRKVVGLQPQQRQQHQSPSFIGRGRIPPSCSSSSASILRRRAIPPRLELSTSSARQQFRRGSSPASHHGDVPFRLGSTTGSATHKLHRLQHSSTHRRERFRPGCS</sequence>
<feature type="region of interest" description="Disordered" evidence="1">
    <location>
        <begin position="47"/>
        <end position="148"/>
    </location>
</feature>
<dbReference type="AlphaFoldDB" id="A0A8W7PD99"/>
<feature type="compositionally biased region" description="Polar residues" evidence="1">
    <location>
        <begin position="92"/>
        <end position="108"/>
    </location>
</feature>